<evidence type="ECO:0008006" key="3">
    <source>
        <dbReference type="Google" id="ProtNLM"/>
    </source>
</evidence>
<sequence length="134" mass="15205">MGKIGKVYYIYLETDHGWNIQRGAGCYMRTRRVQDKAWVIDLHLVKHSGIGQNSGGVGWAKVEWWAACFHVFKGFSLSSALRQQMSSALASFDEEVGGFSGRMASSRLWCWRLRHNTVAECQHFVDMAGGFRNN</sequence>
<dbReference type="Proteomes" id="UP001590950">
    <property type="component" value="Unassembled WGS sequence"/>
</dbReference>
<protein>
    <recommendedName>
        <fullName evidence="3">LAGLIDADG homing endonuclease</fullName>
    </recommendedName>
</protein>
<evidence type="ECO:0000313" key="1">
    <source>
        <dbReference type="EMBL" id="KAL2037726.1"/>
    </source>
</evidence>
<proteinExistence type="predicted"/>
<evidence type="ECO:0000313" key="2">
    <source>
        <dbReference type="Proteomes" id="UP001590950"/>
    </source>
</evidence>
<gene>
    <name evidence="1" type="ORF">N7G274_009451</name>
</gene>
<name>A0ABR3ZYC0_9LECA</name>
<keyword evidence="2" id="KW-1185">Reference proteome</keyword>
<comment type="caution">
    <text evidence="1">The sequence shown here is derived from an EMBL/GenBank/DDBJ whole genome shotgun (WGS) entry which is preliminary data.</text>
</comment>
<accession>A0ABR3ZYC0</accession>
<dbReference type="EMBL" id="JBEFKJ010000037">
    <property type="protein sequence ID" value="KAL2037726.1"/>
    <property type="molecule type" value="Genomic_DNA"/>
</dbReference>
<reference evidence="1 2" key="1">
    <citation type="submission" date="2024-09" db="EMBL/GenBank/DDBJ databases">
        <title>Rethinking Asexuality: The Enigmatic Case of Functional Sexual Genes in Lepraria (Stereocaulaceae).</title>
        <authorList>
            <person name="Doellman M."/>
            <person name="Sun Y."/>
            <person name="Barcenas-Pena A."/>
            <person name="Lumbsch H.T."/>
            <person name="Grewe F."/>
        </authorList>
    </citation>
    <scope>NUCLEOTIDE SEQUENCE [LARGE SCALE GENOMIC DNA]</scope>
    <source>
        <strain evidence="1 2">Mercado 3170</strain>
    </source>
</reference>
<organism evidence="1 2">
    <name type="scientific">Stereocaulon virgatum</name>
    <dbReference type="NCBI Taxonomy" id="373712"/>
    <lineage>
        <taxon>Eukaryota</taxon>
        <taxon>Fungi</taxon>
        <taxon>Dikarya</taxon>
        <taxon>Ascomycota</taxon>
        <taxon>Pezizomycotina</taxon>
        <taxon>Lecanoromycetes</taxon>
        <taxon>OSLEUM clade</taxon>
        <taxon>Lecanoromycetidae</taxon>
        <taxon>Lecanorales</taxon>
        <taxon>Lecanorineae</taxon>
        <taxon>Stereocaulaceae</taxon>
        <taxon>Stereocaulon</taxon>
    </lineage>
</organism>